<gene>
    <name evidence="1" type="ORF">H5410_004729</name>
</gene>
<name>A0A9J6A616_SOLCO</name>
<dbReference type="EMBL" id="JACXVP010000002">
    <property type="protein sequence ID" value="KAG5619511.1"/>
    <property type="molecule type" value="Genomic_DNA"/>
</dbReference>
<organism evidence="1 2">
    <name type="scientific">Solanum commersonii</name>
    <name type="common">Commerson's wild potato</name>
    <name type="synonym">Commerson's nightshade</name>
    <dbReference type="NCBI Taxonomy" id="4109"/>
    <lineage>
        <taxon>Eukaryota</taxon>
        <taxon>Viridiplantae</taxon>
        <taxon>Streptophyta</taxon>
        <taxon>Embryophyta</taxon>
        <taxon>Tracheophyta</taxon>
        <taxon>Spermatophyta</taxon>
        <taxon>Magnoliopsida</taxon>
        <taxon>eudicotyledons</taxon>
        <taxon>Gunneridae</taxon>
        <taxon>Pentapetalae</taxon>
        <taxon>asterids</taxon>
        <taxon>lamiids</taxon>
        <taxon>Solanales</taxon>
        <taxon>Solanaceae</taxon>
        <taxon>Solanoideae</taxon>
        <taxon>Solaneae</taxon>
        <taxon>Solanum</taxon>
    </lineage>
</organism>
<sequence>MCATTLQVTGCIDNINVAKKTSFDVGFTVSLMTDAFGLKCGNRPGFDLGLAGKIEPFSPLCQGSHLSAPGDNTPWRKVNLKSEINNKRMISKTTMIIKGKRNKIYFELYEVWNKK</sequence>
<accession>A0A9J6A616</accession>
<evidence type="ECO:0000313" key="2">
    <source>
        <dbReference type="Proteomes" id="UP000824120"/>
    </source>
</evidence>
<dbReference type="AlphaFoldDB" id="A0A9J6A616"/>
<comment type="caution">
    <text evidence="1">The sequence shown here is derived from an EMBL/GenBank/DDBJ whole genome shotgun (WGS) entry which is preliminary data.</text>
</comment>
<protein>
    <submittedName>
        <fullName evidence="1">Uncharacterized protein</fullName>
    </submittedName>
</protein>
<reference evidence="1 2" key="1">
    <citation type="submission" date="2020-09" db="EMBL/GenBank/DDBJ databases">
        <title>De no assembly of potato wild relative species, Solanum commersonii.</title>
        <authorList>
            <person name="Cho K."/>
        </authorList>
    </citation>
    <scope>NUCLEOTIDE SEQUENCE [LARGE SCALE GENOMIC DNA]</scope>
    <source>
        <strain evidence="1">LZ3.2</strain>
        <tissue evidence="1">Leaf</tissue>
    </source>
</reference>
<dbReference type="Proteomes" id="UP000824120">
    <property type="component" value="Chromosome 2"/>
</dbReference>
<keyword evidence="2" id="KW-1185">Reference proteome</keyword>
<evidence type="ECO:0000313" key="1">
    <source>
        <dbReference type="EMBL" id="KAG5619511.1"/>
    </source>
</evidence>
<proteinExistence type="predicted"/>
<dbReference type="OrthoDB" id="2107747at2759"/>